<dbReference type="PANTHER" id="PTHR33451">
    <property type="entry name" value="MALATE-2H(+)/NA(+)-LACTATE ANTIPORTER"/>
    <property type="match status" value="1"/>
</dbReference>
<feature type="domain" description="Na+/H+ antiporter NhaC-like C-terminal" evidence="10">
    <location>
        <begin position="168"/>
        <end position="458"/>
    </location>
</feature>
<evidence type="ECO:0000313" key="12">
    <source>
        <dbReference type="Proteomes" id="UP000294919"/>
    </source>
</evidence>
<dbReference type="AlphaFoldDB" id="A0A4R2KVT9"/>
<comment type="similarity">
    <text evidence="8">Belongs to the NhaC Na(+)/H(+) (TC 2.A.35) antiporter family.</text>
</comment>
<keyword evidence="3" id="KW-0050">Antiport</keyword>
<dbReference type="Pfam" id="PF03553">
    <property type="entry name" value="Na_H_antiporter"/>
    <property type="match status" value="1"/>
</dbReference>
<keyword evidence="7 9" id="KW-0472">Membrane</keyword>
<dbReference type="GO" id="GO:0005886">
    <property type="term" value="C:plasma membrane"/>
    <property type="evidence" value="ECO:0007669"/>
    <property type="project" value="UniProtKB-SubCell"/>
</dbReference>
<comment type="subcellular location">
    <subcellularLocation>
        <location evidence="1">Cell membrane</location>
        <topology evidence="1">Multi-pass membrane protein</topology>
    </subcellularLocation>
</comment>
<evidence type="ECO:0000256" key="9">
    <source>
        <dbReference type="SAM" id="Phobius"/>
    </source>
</evidence>
<evidence type="ECO:0000256" key="4">
    <source>
        <dbReference type="ARBA" id="ARBA00022475"/>
    </source>
</evidence>
<evidence type="ECO:0000256" key="3">
    <source>
        <dbReference type="ARBA" id="ARBA00022449"/>
    </source>
</evidence>
<feature type="transmembrane region" description="Helical" evidence="9">
    <location>
        <begin position="437"/>
        <end position="456"/>
    </location>
</feature>
<keyword evidence="5 9" id="KW-0812">Transmembrane</keyword>
<dbReference type="InterPro" id="IPR004770">
    <property type="entry name" value="Na/H_antiport_NhaC"/>
</dbReference>
<feature type="transmembrane region" description="Helical" evidence="9">
    <location>
        <begin position="103"/>
        <end position="129"/>
    </location>
</feature>
<feature type="transmembrane region" description="Helical" evidence="9">
    <location>
        <begin position="69"/>
        <end position="97"/>
    </location>
</feature>
<reference evidence="11 12" key="1">
    <citation type="submission" date="2019-03" db="EMBL/GenBank/DDBJ databases">
        <title>Genomic Encyclopedia of Type Strains, Phase IV (KMG-IV): sequencing the most valuable type-strain genomes for metagenomic binning, comparative biology and taxonomic classification.</title>
        <authorList>
            <person name="Goeker M."/>
        </authorList>
    </citation>
    <scope>NUCLEOTIDE SEQUENCE [LARGE SCALE GENOMIC DNA]</scope>
    <source>
        <strain evidence="11 12">DSM 102940</strain>
    </source>
</reference>
<feature type="transmembrane region" description="Helical" evidence="9">
    <location>
        <begin position="241"/>
        <end position="259"/>
    </location>
</feature>
<dbReference type="EMBL" id="SLWV01000005">
    <property type="protein sequence ID" value="TCO77943.1"/>
    <property type="molecule type" value="Genomic_DNA"/>
</dbReference>
<organism evidence="11 12">
    <name type="scientific">Marinisporobacter balticus</name>
    <dbReference type="NCBI Taxonomy" id="2018667"/>
    <lineage>
        <taxon>Bacteria</taxon>
        <taxon>Bacillati</taxon>
        <taxon>Bacillota</taxon>
        <taxon>Clostridia</taxon>
        <taxon>Peptostreptococcales</taxon>
        <taxon>Thermotaleaceae</taxon>
        <taxon>Marinisporobacter</taxon>
    </lineage>
</organism>
<feature type="transmembrane region" description="Helical" evidence="9">
    <location>
        <begin position="39"/>
        <end position="57"/>
    </location>
</feature>
<comment type="caution">
    <text evidence="11">The sequence shown here is derived from an EMBL/GenBank/DDBJ whole genome shotgun (WGS) entry which is preliminary data.</text>
</comment>
<dbReference type="InterPro" id="IPR018461">
    <property type="entry name" value="Na/H_Antiport_NhaC-like_C"/>
</dbReference>
<gene>
    <name evidence="11" type="ORF">EV214_10539</name>
</gene>
<dbReference type="OrthoDB" id="9762978at2"/>
<keyword evidence="12" id="KW-1185">Reference proteome</keyword>
<feature type="transmembrane region" description="Helical" evidence="9">
    <location>
        <begin position="198"/>
        <end position="220"/>
    </location>
</feature>
<feature type="transmembrane region" description="Helical" evidence="9">
    <location>
        <begin position="12"/>
        <end position="33"/>
    </location>
</feature>
<keyword evidence="2" id="KW-0813">Transport</keyword>
<evidence type="ECO:0000256" key="6">
    <source>
        <dbReference type="ARBA" id="ARBA00022989"/>
    </source>
</evidence>
<dbReference type="GO" id="GO:0015297">
    <property type="term" value="F:antiporter activity"/>
    <property type="evidence" value="ECO:0007669"/>
    <property type="project" value="UniProtKB-KW"/>
</dbReference>
<dbReference type="InterPro" id="IPR052180">
    <property type="entry name" value="NhaC_Na-H+_Antiporter"/>
</dbReference>
<feature type="transmembrane region" description="Helical" evidence="9">
    <location>
        <begin position="265"/>
        <end position="285"/>
    </location>
</feature>
<evidence type="ECO:0000313" key="11">
    <source>
        <dbReference type="EMBL" id="TCO77943.1"/>
    </source>
</evidence>
<evidence type="ECO:0000256" key="2">
    <source>
        <dbReference type="ARBA" id="ARBA00022448"/>
    </source>
</evidence>
<dbReference type="PANTHER" id="PTHR33451:SF3">
    <property type="entry name" value="MALATE-2H(+)_NA(+)-LACTATE ANTIPORTER"/>
    <property type="match status" value="1"/>
</dbReference>
<name>A0A4R2KVT9_9FIRM</name>
<dbReference type="NCBIfam" id="TIGR00931">
    <property type="entry name" value="antiport_nhaC"/>
    <property type="match status" value="1"/>
</dbReference>
<evidence type="ECO:0000256" key="1">
    <source>
        <dbReference type="ARBA" id="ARBA00004651"/>
    </source>
</evidence>
<evidence type="ECO:0000259" key="10">
    <source>
        <dbReference type="Pfam" id="PF03553"/>
    </source>
</evidence>
<sequence length="484" mass="51883">MVKENNIKEKKPTFGGAIFVIGFLCVAMYVQIFVLHQNWVTHITLILASVVASIVALRYGFTWDDIQEGILYGCNIAMVPMLILMLVGVLIATWIPAGTIPTLIYYGLKILSPSIFLVTVAFVCSIASISTGSSWTTGATFGVAFMGIGMGLNIPPAITAGAVVSGSIFGDKMSPLSDSTNLAAGVAEANLFDHIRSMVYTTGPAFILSLIIYGVIGMKFKSGSIDTSQINIILSGLESNYWISPVTLIPPIIVVILAIKKFSGLAVMVIASILGAAFAMAFQGYGFGEMFSFMNDGFASATGIKEIDALLSRGGLQSMMWTISLGFIALSMGGILEKTRMLEVLLEKISHIVSNTGGLITTHVLSSIVVNLFSASQYMALIIPGRMLVPAYKKQKLLPQVCSRTCEDSATVTSPLVPWGLCGVYFTGVLGVATVEYMPYVFLAFLTPIIAIIYGFTGKFMFKEGDIPSMNTYSNEEAKTNQST</sequence>
<proteinExistence type="inferred from homology"/>
<evidence type="ECO:0000256" key="7">
    <source>
        <dbReference type="ARBA" id="ARBA00023136"/>
    </source>
</evidence>
<keyword evidence="6 9" id="KW-1133">Transmembrane helix</keyword>
<feature type="transmembrane region" description="Helical" evidence="9">
    <location>
        <begin position="410"/>
        <end position="431"/>
    </location>
</feature>
<feature type="transmembrane region" description="Helical" evidence="9">
    <location>
        <begin position="319"/>
        <end position="336"/>
    </location>
</feature>
<dbReference type="Proteomes" id="UP000294919">
    <property type="component" value="Unassembled WGS sequence"/>
</dbReference>
<keyword evidence="4" id="KW-1003">Cell membrane</keyword>
<dbReference type="RefSeq" id="WP_132243545.1">
    <property type="nucleotide sequence ID" value="NZ_SLWV01000005.1"/>
</dbReference>
<protein>
    <submittedName>
        <fullName evidence="11">Transporter (NhaC family)</fullName>
    </submittedName>
</protein>
<evidence type="ECO:0000256" key="8">
    <source>
        <dbReference type="ARBA" id="ARBA00038435"/>
    </source>
</evidence>
<accession>A0A4R2KVT9</accession>
<feature type="transmembrane region" description="Helical" evidence="9">
    <location>
        <begin position="141"/>
        <end position="169"/>
    </location>
</feature>
<evidence type="ECO:0000256" key="5">
    <source>
        <dbReference type="ARBA" id="ARBA00022692"/>
    </source>
</evidence>